<gene>
    <name evidence="2" type="ORF">A2074_02785</name>
</gene>
<evidence type="ECO:0000313" key="2">
    <source>
        <dbReference type="EMBL" id="OFW33883.1"/>
    </source>
</evidence>
<reference evidence="2 3" key="1">
    <citation type="journal article" date="2016" name="Nat. Commun.">
        <title>Thousands of microbial genomes shed light on interconnected biogeochemical processes in an aquifer system.</title>
        <authorList>
            <person name="Anantharaman K."/>
            <person name="Brown C.T."/>
            <person name="Hug L.A."/>
            <person name="Sharon I."/>
            <person name="Castelle C.J."/>
            <person name="Probst A.J."/>
            <person name="Thomas B.C."/>
            <person name="Singh A."/>
            <person name="Wilkins M.J."/>
            <person name="Karaoz U."/>
            <person name="Brodie E.L."/>
            <person name="Williams K.H."/>
            <person name="Hubbard S.S."/>
            <person name="Banfield J.F."/>
        </authorList>
    </citation>
    <scope>NUCLEOTIDE SEQUENCE [LARGE SCALE GENOMIC DNA]</scope>
</reference>
<feature type="chain" id="PRO_5009483204" description="DUF1571 domain-containing protein" evidence="1">
    <location>
        <begin position="25"/>
        <end position="122"/>
    </location>
</feature>
<comment type="caution">
    <text evidence="2">The sequence shown here is derived from an EMBL/GenBank/DDBJ whole genome shotgun (WGS) entry which is preliminary data.</text>
</comment>
<dbReference type="EMBL" id="MELI01000057">
    <property type="protein sequence ID" value="OFW33883.1"/>
    <property type="molecule type" value="Genomic_DNA"/>
</dbReference>
<keyword evidence="1" id="KW-0732">Signal</keyword>
<sequence>MMTTLRTFALASQLLLVPALGALAAPPDAGDLITRAVRRFEALNDYTCVLTREELIGDKLVRQENIIYKFRKPFSVYMKWTTGKEKGIEVIFPKPGRQDRLVAHLGKFNIILCGFRSGKPGL</sequence>
<protein>
    <recommendedName>
        <fullName evidence="4">DUF1571 domain-containing protein</fullName>
    </recommendedName>
</protein>
<dbReference type="Pfam" id="PF07608">
    <property type="entry name" value="DUF1571"/>
    <property type="match status" value="1"/>
</dbReference>
<accession>A0A1F2UTC5</accession>
<organism evidence="2 3">
    <name type="scientific">Candidatus Aquicultor primus</name>
    <dbReference type="NCBI Taxonomy" id="1797195"/>
    <lineage>
        <taxon>Bacteria</taxon>
        <taxon>Bacillati</taxon>
        <taxon>Actinomycetota</taxon>
        <taxon>Candidatus Aquicultoria</taxon>
        <taxon>Candidatus Aquicultorales</taxon>
        <taxon>Candidatus Aquicultoraceae</taxon>
        <taxon>Candidatus Aquicultor</taxon>
    </lineage>
</organism>
<evidence type="ECO:0000313" key="3">
    <source>
        <dbReference type="Proteomes" id="UP000178086"/>
    </source>
</evidence>
<evidence type="ECO:0000256" key="1">
    <source>
        <dbReference type="SAM" id="SignalP"/>
    </source>
</evidence>
<dbReference type="InterPro" id="IPR011465">
    <property type="entry name" value="DUF1571"/>
</dbReference>
<feature type="signal peptide" evidence="1">
    <location>
        <begin position="1"/>
        <end position="24"/>
    </location>
</feature>
<dbReference type="Proteomes" id="UP000178086">
    <property type="component" value="Unassembled WGS sequence"/>
</dbReference>
<evidence type="ECO:0008006" key="4">
    <source>
        <dbReference type="Google" id="ProtNLM"/>
    </source>
</evidence>
<proteinExistence type="predicted"/>
<dbReference type="AlphaFoldDB" id="A0A1F2UTC5"/>
<name>A0A1F2UTC5_9ACTN</name>